<gene>
    <name evidence="1" type="ORF">ACI1P1_18350</name>
</gene>
<sequence>MGRKTRKVAIVGTGLVGSSCAYAMINQAVCEELMLINRSPENALAQALDLSHCMDFTHSRTKIYAGHYEQCGDMDVIILAVGGNPKNPGSRLDVLDSSLEMVKSIIPPIMESGFNGIFVVATNPVDIVTYAVWRLSGLPRQHVIGTGTSIDSSRLKTIISDIFPVEPRSVQGFVMGEHGESQFVAWSHVTIGGKPIQQVIEQNQSRFGHLDLDDIADRTRLAGWEIYKRKGSTHYGIGNALAFITRSVLNDDHRIMAVSAILEGEYGQHSVCVGVPAIISANGVQEVVELNLNAEEQEKFAHSCSLMRSFLESSHLVAPLDTPEIHPAQLGHAGNGSAATAEFGA</sequence>
<accession>A0ACC7P1X8</accession>
<protein>
    <submittedName>
        <fullName evidence="1">L-lactate dehydrogenase</fullName>
        <ecNumber evidence="1">1.1.1.27</ecNumber>
    </submittedName>
</protein>
<name>A0ACC7P1X8_9BACL</name>
<dbReference type="EMBL" id="JBJURJ010000012">
    <property type="protein sequence ID" value="MFM9330264.1"/>
    <property type="molecule type" value="Genomic_DNA"/>
</dbReference>
<keyword evidence="2" id="KW-1185">Reference proteome</keyword>
<dbReference type="EC" id="1.1.1.27" evidence="1"/>
<organism evidence="1 2">
    <name type="scientific">Paenibacillus mesotrionivorans</name>
    <dbReference type="NCBI Taxonomy" id="3160968"/>
    <lineage>
        <taxon>Bacteria</taxon>
        <taxon>Bacillati</taxon>
        <taxon>Bacillota</taxon>
        <taxon>Bacilli</taxon>
        <taxon>Bacillales</taxon>
        <taxon>Paenibacillaceae</taxon>
        <taxon>Paenibacillus</taxon>
    </lineage>
</organism>
<evidence type="ECO:0000313" key="1">
    <source>
        <dbReference type="EMBL" id="MFM9330264.1"/>
    </source>
</evidence>
<reference evidence="1" key="1">
    <citation type="submission" date="2024-12" db="EMBL/GenBank/DDBJ databases">
        <authorList>
            <person name="Wu N."/>
        </authorList>
    </citation>
    <scope>NUCLEOTIDE SEQUENCE</scope>
    <source>
        <strain evidence="1">P15</strain>
    </source>
</reference>
<dbReference type="Proteomes" id="UP001631969">
    <property type="component" value="Unassembled WGS sequence"/>
</dbReference>
<proteinExistence type="predicted"/>
<keyword evidence="1" id="KW-0560">Oxidoreductase</keyword>
<comment type="caution">
    <text evidence="1">The sequence shown here is derived from an EMBL/GenBank/DDBJ whole genome shotgun (WGS) entry which is preliminary data.</text>
</comment>
<evidence type="ECO:0000313" key="2">
    <source>
        <dbReference type="Proteomes" id="UP001631969"/>
    </source>
</evidence>